<evidence type="ECO:0000313" key="11">
    <source>
        <dbReference type="EMBL" id="MDT0632707.1"/>
    </source>
</evidence>
<evidence type="ECO:0000256" key="2">
    <source>
        <dbReference type="ARBA" id="ARBA00008133"/>
    </source>
</evidence>
<dbReference type="InterPro" id="IPR036108">
    <property type="entry name" value="4pyrrol_syn_uPrphyn_synt_sf"/>
</dbReference>
<evidence type="ECO:0000256" key="1">
    <source>
        <dbReference type="ARBA" id="ARBA00004772"/>
    </source>
</evidence>
<comment type="pathway">
    <text evidence="1 9">Porphyrin-containing compound metabolism; protoporphyrin-IX biosynthesis; coproporphyrinogen-III from 5-aminolevulinate: step 3/4.</text>
</comment>
<dbReference type="Gene3D" id="3.40.50.10090">
    <property type="match status" value="2"/>
</dbReference>
<dbReference type="InterPro" id="IPR039793">
    <property type="entry name" value="UROS/Hem4"/>
</dbReference>
<protein>
    <recommendedName>
        <fullName evidence="7 9">Uroporphyrinogen-III synthase</fullName>
        <ecNumber evidence="3 9">4.2.1.75</ecNumber>
    </recommendedName>
</protein>
<dbReference type="EC" id="4.2.1.75" evidence="3 9"/>
<name>A0ABU3BTV3_9BACT</name>
<gene>
    <name evidence="11" type="ORF">RM540_13180</name>
</gene>
<evidence type="ECO:0000259" key="10">
    <source>
        <dbReference type="Pfam" id="PF02602"/>
    </source>
</evidence>
<dbReference type="EMBL" id="JAVRHT010000035">
    <property type="protein sequence ID" value="MDT0632707.1"/>
    <property type="molecule type" value="Genomic_DNA"/>
</dbReference>
<accession>A0ABU3BTV3</accession>
<dbReference type="GO" id="GO:0004852">
    <property type="term" value="F:uroporphyrinogen-III synthase activity"/>
    <property type="evidence" value="ECO:0007669"/>
    <property type="project" value="UniProtKB-EC"/>
</dbReference>
<dbReference type="PANTHER" id="PTHR38042">
    <property type="entry name" value="UROPORPHYRINOGEN-III SYNTHASE, CHLOROPLASTIC"/>
    <property type="match status" value="1"/>
</dbReference>
<proteinExistence type="inferred from homology"/>
<comment type="caution">
    <text evidence="11">The sequence shown here is derived from an EMBL/GenBank/DDBJ whole genome shotgun (WGS) entry which is preliminary data.</text>
</comment>
<dbReference type="Pfam" id="PF02602">
    <property type="entry name" value="HEM4"/>
    <property type="match status" value="1"/>
</dbReference>
<dbReference type="SUPFAM" id="SSF69618">
    <property type="entry name" value="HemD-like"/>
    <property type="match status" value="1"/>
</dbReference>
<evidence type="ECO:0000256" key="8">
    <source>
        <dbReference type="ARBA" id="ARBA00048617"/>
    </source>
</evidence>
<evidence type="ECO:0000256" key="7">
    <source>
        <dbReference type="ARBA" id="ARBA00040167"/>
    </source>
</evidence>
<keyword evidence="5 9" id="KW-0627">Porphyrin biosynthesis</keyword>
<comment type="function">
    <text evidence="6 9">Catalyzes cyclization of the linear tetrapyrrole, hydroxymethylbilane, to the macrocyclic uroporphyrinogen III.</text>
</comment>
<keyword evidence="4 9" id="KW-0456">Lyase</keyword>
<dbReference type="Proteomes" id="UP001267426">
    <property type="component" value="Unassembled WGS sequence"/>
</dbReference>
<comment type="similarity">
    <text evidence="2 9">Belongs to the uroporphyrinogen-III synthase family.</text>
</comment>
<evidence type="ECO:0000313" key="12">
    <source>
        <dbReference type="Proteomes" id="UP001267426"/>
    </source>
</evidence>
<reference evidence="11 12" key="1">
    <citation type="submission" date="2023-09" db="EMBL/GenBank/DDBJ databases">
        <authorList>
            <person name="Rey-Velasco X."/>
        </authorList>
    </citation>
    <scope>NUCLEOTIDE SEQUENCE [LARGE SCALE GENOMIC DNA]</scope>
    <source>
        <strain evidence="11 12">F394</strain>
    </source>
</reference>
<evidence type="ECO:0000256" key="3">
    <source>
        <dbReference type="ARBA" id="ARBA00013109"/>
    </source>
</evidence>
<dbReference type="InterPro" id="IPR003754">
    <property type="entry name" value="4pyrrol_synth_uPrphyn_synth"/>
</dbReference>
<evidence type="ECO:0000256" key="6">
    <source>
        <dbReference type="ARBA" id="ARBA00037589"/>
    </source>
</evidence>
<dbReference type="RefSeq" id="WP_311664853.1">
    <property type="nucleotide sequence ID" value="NZ_JAVRHT010000035.1"/>
</dbReference>
<dbReference type="PANTHER" id="PTHR38042:SF1">
    <property type="entry name" value="UROPORPHYRINOGEN-III SYNTHASE, CHLOROPLASTIC"/>
    <property type="match status" value="1"/>
</dbReference>
<dbReference type="CDD" id="cd06578">
    <property type="entry name" value="HemD"/>
    <property type="match status" value="1"/>
</dbReference>
<comment type="catalytic activity">
    <reaction evidence="8 9">
        <text>hydroxymethylbilane = uroporphyrinogen III + H2O</text>
        <dbReference type="Rhea" id="RHEA:18965"/>
        <dbReference type="ChEBI" id="CHEBI:15377"/>
        <dbReference type="ChEBI" id="CHEBI:57308"/>
        <dbReference type="ChEBI" id="CHEBI:57845"/>
        <dbReference type="EC" id="4.2.1.75"/>
    </reaction>
</comment>
<sequence length="264" mass="26706">MSRAPLQGRRVVVTRAEDQAGTLVDGLRERGAEPLLVPALRFLPPPRPDLLAEAARGLGGPDTGGAAWVVFTSAVGVRFGWAAVREAGGLPAGIRVAAIGSGTAEALEAAGSPVDFVPREALGDVLIEELPLAEGDRVVLLRSDIGREAIATGLAARGAVVEDVTAYRTVSEADPAAAAAALAQTPDAITFTSPSTVRGFLGALTAPPESPAPPERPLDLGGAALVAIGPVTAEALAPFGLEADAVADPHTVSGLLDTLVRLFS</sequence>
<keyword evidence="12" id="KW-1185">Reference proteome</keyword>
<feature type="domain" description="Tetrapyrrole biosynthesis uroporphyrinogen III synthase" evidence="10">
    <location>
        <begin position="23"/>
        <end position="256"/>
    </location>
</feature>
<evidence type="ECO:0000256" key="4">
    <source>
        <dbReference type="ARBA" id="ARBA00023239"/>
    </source>
</evidence>
<evidence type="ECO:0000256" key="5">
    <source>
        <dbReference type="ARBA" id="ARBA00023244"/>
    </source>
</evidence>
<organism evidence="11 12">
    <name type="scientific">Rubrivirga litoralis</name>
    <dbReference type="NCBI Taxonomy" id="3075598"/>
    <lineage>
        <taxon>Bacteria</taxon>
        <taxon>Pseudomonadati</taxon>
        <taxon>Rhodothermota</taxon>
        <taxon>Rhodothermia</taxon>
        <taxon>Rhodothermales</taxon>
        <taxon>Rubricoccaceae</taxon>
        <taxon>Rubrivirga</taxon>
    </lineage>
</organism>
<evidence type="ECO:0000256" key="9">
    <source>
        <dbReference type="RuleBase" id="RU366031"/>
    </source>
</evidence>